<name>A0A9K3DC58_9EUKA</name>
<feature type="non-terminal residue" evidence="1">
    <location>
        <position position="1"/>
    </location>
</feature>
<dbReference type="Proteomes" id="UP000265618">
    <property type="component" value="Unassembled WGS sequence"/>
</dbReference>
<reference evidence="1 2" key="1">
    <citation type="journal article" date="2018" name="PLoS ONE">
        <title>The draft genome of Kipferlia bialata reveals reductive genome evolution in fornicate parasites.</title>
        <authorList>
            <person name="Tanifuji G."/>
            <person name="Takabayashi S."/>
            <person name="Kume K."/>
            <person name="Takagi M."/>
            <person name="Nakayama T."/>
            <person name="Kamikawa R."/>
            <person name="Inagaki Y."/>
            <person name="Hashimoto T."/>
        </authorList>
    </citation>
    <scope>NUCLEOTIDE SEQUENCE [LARGE SCALE GENOMIC DNA]</scope>
    <source>
        <strain evidence="1">NY0173</strain>
    </source>
</reference>
<organism evidence="1 2">
    <name type="scientific">Kipferlia bialata</name>
    <dbReference type="NCBI Taxonomy" id="797122"/>
    <lineage>
        <taxon>Eukaryota</taxon>
        <taxon>Metamonada</taxon>
        <taxon>Carpediemonas-like organisms</taxon>
        <taxon>Kipferlia</taxon>
    </lineage>
</organism>
<proteinExistence type="predicted"/>
<sequence length="71" mass="7633">LAWQDDSGSTVSSIVAGCSATAVVTLYTASSTVYPLECGVVSHWSDNTETEYTMDTYDTTAYTYSEEVCVV</sequence>
<dbReference type="EMBL" id="BDIP01010524">
    <property type="protein sequence ID" value="GIQ92776.1"/>
    <property type="molecule type" value="Genomic_DNA"/>
</dbReference>
<protein>
    <submittedName>
        <fullName evidence="1">Uncharacterized protein</fullName>
    </submittedName>
</protein>
<keyword evidence="2" id="KW-1185">Reference proteome</keyword>
<gene>
    <name evidence="1" type="ORF">KIPB_016742</name>
</gene>
<evidence type="ECO:0000313" key="2">
    <source>
        <dbReference type="Proteomes" id="UP000265618"/>
    </source>
</evidence>
<comment type="caution">
    <text evidence="1">The sequence shown here is derived from an EMBL/GenBank/DDBJ whole genome shotgun (WGS) entry which is preliminary data.</text>
</comment>
<dbReference type="AlphaFoldDB" id="A0A9K3DC58"/>
<evidence type="ECO:0000313" key="1">
    <source>
        <dbReference type="EMBL" id="GIQ92776.1"/>
    </source>
</evidence>
<accession>A0A9K3DC58</accession>